<dbReference type="GO" id="GO:1990281">
    <property type="term" value="C:efflux pump complex"/>
    <property type="evidence" value="ECO:0007669"/>
    <property type="project" value="TreeGrafter"/>
</dbReference>
<keyword evidence="6" id="KW-1185">Reference proteome</keyword>
<dbReference type="RefSeq" id="WP_090443214.1">
    <property type="nucleotide sequence ID" value="NZ_FOHU01000008.1"/>
</dbReference>
<dbReference type="InterPro" id="IPR058649">
    <property type="entry name" value="CzcB_C"/>
</dbReference>
<evidence type="ECO:0000313" key="5">
    <source>
        <dbReference type="EMBL" id="SET32858.1"/>
    </source>
</evidence>
<evidence type="ECO:0000256" key="1">
    <source>
        <dbReference type="ARBA" id="ARBA00009477"/>
    </source>
</evidence>
<accession>A0A1I0DK82</accession>
<dbReference type="OrthoDB" id="2015187at2"/>
<keyword evidence="2" id="KW-0175">Coiled coil</keyword>
<organism evidence="5 6">
    <name type="scientific">Natronincola peptidivorans</name>
    <dbReference type="NCBI Taxonomy" id="426128"/>
    <lineage>
        <taxon>Bacteria</taxon>
        <taxon>Bacillati</taxon>
        <taxon>Bacillota</taxon>
        <taxon>Clostridia</taxon>
        <taxon>Peptostreptococcales</taxon>
        <taxon>Natronincolaceae</taxon>
        <taxon>Natronincola</taxon>
    </lineage>
</organism>
<dbReference type="Gene3D" id="1.10.287.470">
    <property type="entry name" value="Helix hairpin bin"/>
    <property type="match status" value="1"/>
</dbReference>
<dbReference type="Pfam" id="PF25975">
    <property type="entry name" value="CzcB_C"/>
    <property type="match status" value="1"/>
</dbReference>
<dbReference type="SUPFAM" id="SSF111369">
    <property type="entry name" value="HlyD-like secretion proteins"/>
    <property type="match status" value="1"/>
</dbReference>
<reference evidence="5 6" key="1">
    <citation type="submission" date="2016-10" db="EMBL/GenBank/DDBJ databases">
        <authorList>
            <person name="de Groot N.N."/>
        </authorList>
    </citation>
    <scope>NUCLEOTIDE SEQUENCE [LARGE SCALE GENOMIC DNA]</scope>
    <source>
        <strain evidence="5 6">DSM 18979</strain>
    </source>
</reference>
<evidence type="ECO:0000256" key="2">
    <source>
        <dbReference type="SAM" id="Coils"/>
    </source>
</evidence>
<comment type="similarity">
    <text evidence="1">Belongs to the membrane fusion protein (MFP) (TC 8.A.1) family.</text>
</comment>
<dbReference type="Gene3D" id="2.40.50.100">
    <property type="match status" value="1"/>
</dbReference>
<dbReference type="PANTHER" id="PTHR30469">
    <property type="entry name" value="MULTIDRUG RESISTANCE PROTEIN MDTA"/>
    <property type="match status" value="1"/>
</dbReference>
<evidence type="ECO:0000259" key="3">
    <source>
        <dbReference type="Pfam" id="PF25917"/>
    </source>
</evidence>
<dbReference type="EMBL" id="FOHU01000008">
    <property type="protein sequence ID" value="SET32858.1"/>
    <property type="molecule type" value="Genomic_DNA"/>
</dbReference>
<sequence length="371" mass="41953">MKKRKVLMIILAVMLSIGIWGCNYNTQNEEEVRVAVEIAQVKKSSISEEITITSKLQPIKNMMIIPKTPGLEVTKLAVNVGDAVKKGDFLFELDKTLIRRQVEAARKTYHQAQRNYQIQQEQAERARNLPVSIAATGMGFQSSSQSMTKEMLDTSLLTAEAQLDQARLTYVNTLEQLDEMEYYAPIDGIITTNNLQKNQMVMNTQPALVISDIKQLKMDLYVTKATYKALNIGDELLFYTEGVEERGKVTMINNVADLRTNLYNVQITVDNEKEELLAGSFCTIMIERGKKENTLVIPKSAVFYEGNTPTVFVENQERPVKRPIELGIDGGEFVEVLNGLMEKETIIIKGQHYIDENTLIMVVRGEEDEDI</sequence>
<dbReference type="InterPro" id="IPR006143">
    <property type="entry name" value="RND_pump_MFP"/>
</dbReference>
<proteinExistence type="inferred from homology"/>
<dbReference type="NCBIfam" id="TIGR01730">
    <property type="entry name" value="RND_mfp"/>
    <property type="match status" value="1"/>
</dbReference>
<feature type="domain" description="Multidrug resistance protein MdtA-like barrel-sandwich hybrid" evidence="3">
    <location>
        <begin position="73"/>
        <end position="210"/>
    </location>
</feature>
<dbReference type="InterPro" id="IPR058625">
    <property type="entry name" value="MdtA-like_BSH"/>
</dbReference>
<dbReference type="AlphaFoldDB" id="A0A1I0DK82"/>
<dbReference type="GO" id="GO:0015562">
    <property type="term" value="F:efflux transmembrane transporter activity"/>
    <property type="evidence" value="ECO:0007669"/>
    <property type="project" value="TreeGrafter"/>
</dbReference>
<dbReference type="Gene3D" id="2.40.420.20">
    <property type="match status" value="1"/>
</dbReference>
<dbReference type="Gene3D" id="2.40.30.170">
    <property type="match status" value="1"/>
</dbReference>
<feature type="coiled-coil region" evidence="2">
    <location>
        <begin position="102"/>
        <end position="129"/>
    </location>
</feature>
<dbReference type="STRING" id="426128.SAMN05660297_02036"/>
<dbReference type="Pfam" id="PF25917">
    <property type="entry name" value="BSH_RND"/>
    <property type="match status" value="1"/>
</dbReference>
<dbReference type="Proteomes" id="UP000199568">
    <property type="component" value="Unassembled WGS sequence"/>
</dbReference>
<feature type="domain" description="CzcB-like C-terminal circularly permuted SH3-like" evidence="4">
    <location>
        <begin position="296"/>
        <end position="350"/>
    </location>
</feature>
<evidence type="ECO:0000259" key="4">
    <source>
        <dbReference type="Pfam" id="PF25975"/>
    </source>
</evidence>
<gene>
    <name evidence="5" type="ORF">SAMN05660297_02036</name>
</gene>
<name>A0A1I0DK82_9FIRM</name>
<protein>
    <submittedName>
        <fullName evidence="5">RND family efflux transporter, MFP subunit</fullName>
    </submittedName>
</protein>
<evidence type="ECO:0000313" key="6">
    <source>
        <dbReference type="Proteomes" id="UP000199568"/>
    </source>
</evidence>